<dbReference type="AlphaFoldDB" id="A0A8H7CRE3"/>
<reference evidence="2" key="1">
    <citation type="submission" date="2020-05" db="EMBL/GenBank/DDBJ databases">
        <title>Mycena genomes resolve the evolution of fungal bioluminescence.</title>
        <authorList>
            <person name="Tsai I.J."/>
        </authorList>
    </citation>
    <scope>NUCLEOTIDE SEQUENCE</scope>
    <source>
        <strain evidence="2">CCC161011</strain>
    </source>
</reference>
<gene>
    <name evidence="2" type="ORF">MVEN_01558100</name>
    <name evidence="3" type="ORF">MVEN_01558300</name>
</gene>
<dbReference type="EMBL" id="JACAZI010000013">
    <property type="protein sequence ID" value="KAF7345403.1"/>
    <property type="molecule type" value="Genomic_DNA"/>
</dbReference>
<dbReference type="OrthoDB" id="3039785at2759"/>
<evidence type="ECO:0000313" key="4">
    <source>
        <dbReference type="Proteomes" id="UP000620124"/>
    </source>
</evidence>
<name>A0A8H7CRE3_9AGAR</name>
<feature type="region of interest" description="Disordered" evidence="1">
    <location>
        <begin position="46"/>
        <end position="72"/>
    </location>
</feature>
<sequence length="163" mass="17456">MKASDLPTLSTFETHLEAMLTATDTGSILPTAQRVNSNVNGWRSTQQSMGVMPKAKTKARKAGDQAYGGGASSGLKVKRVKVDKASTSASTACSSTTSQQSTTTSDSAATVYSSSFQQLQPTPPYLYPTPAYPIALQTTYPPTAYYSYPAYYHSYTPQDSQKP</sequence>
<dbReference type="EMBL" id="JACAZI010000013">
    <property type="protein sequence ID" value="KAF7345401.1"/>
    <property type="molecule type" value="Genomic_DNA"/>
</dbReference>
<evidence type="ECO:0000313" key="2">
    <source>
        <dbReference type="EMBL" id="KAF7345401.1"/>
    </source>
</evidence>
<proteinExistence type="predicted"/>
<evidence type="ECO:0000256" key="1">
    <source>
        <dbReference type="SAM" id="MobiDB-lite"/>
    </source>
</evidence>
<protein>
    <submittedName>
        <fullName evidence="2">Uncharacterized protein</fullName>
    </submittedName>
</protein>
<evidence type="ECO:0000313" key="3">
    <source>
        <dbReference type="EMBL" id="KAF7345403.1"/>
    </source>
</evidence>
<comment type="caution">
    <text evidence="2">The sequence shown here is derived from an EMBL/GenBank/DDBJ whole genome shotgun (WGS) entry which is preliminary data.</text>
</comment>
<keyword evidence="4" id="KW-1185">Reference proteome</keyword>
<accession>A0A8H7CRE3</accession>
<feature type="region of interest" description="Disordered" evidence="1">
    <location>
        <begin position="86"/>
        <end position="111"/>
    </location>
</feature>
<organism evidence="2 4">
    <name type="scientific">Mycena venus</name>
    <dbReference type="NCBI Taxonomy" id="2733690"/>
    <lineage>
        <taxon>Eukaryota</taxon>
        <taxon>Fungi</taxon>
        <taxon>Dikarya</taxon>
        <taxon>Basidiomycota</taxon>
        <taxon>Agaricomycotina</taxon>
        <taxon>Agaricomycetes</taxon>
        <taxon>Agaricomycetidae</taxon>
        <taxon>Agaricales</taxon>
        <taxon>Marasmiineae</taxon>
        <taxon>Mycenaceae</taxon>
        <taxon>Mycena</taxon>
    </lineage>
</organism>
<dbReference type="Proteomes" id="UP000620124">
    <property type="component" value="Unassembled WGS sequence"/>
</dbReference>